<organism evidence="1 4">
    <name type="scientific">Phoenix dactylifera</name>
    <name type="common">Date palm</name>
    <dbReference type="NCBI Taxonomy" id="42345"/>
    <lineage>
        <taxon>Eukaryota</taxon>
        <taxon>Viridiplantae</taxon>
        <taxon>Streptophyta</taxon>
        <taxon>Embryophyta</taxon>
        <taxon>Tracheophyta</taxon>
        <taxon>Spermatophyta</taxon>
        <taxon>Magnoliopsida</taxon>
        <taxon>Liliopsida</taxon>
        <taxon>Arecaceae</taxon>
        <taxon>Coryphoideae</taxon>
        <taxon>Phoeniceae</taxon>
        <taxon>Phoenix</taxon>
    </lineage>
</organism>
<evidence type="ECO:0000313" key="2">
    <source>
        <dbReference type="RefSeq" id="XP_008805301.1"/>
    </source>
</evidence>
<dbReference type="RefSeq" id="XP_026664749.1">
    <property type="nucleotide sequence ID" value="XM_026808948.2"/>
</dbReference>
<evidence type="ECO:0000313" key="1">
    <source>
        <dbReference type="Proteomes" id="UP000228380"/>
    </source>
</evidence>
<evidence type="ECO:0000313" key="3">
    <source>
        <dbReference type="RefSeq" id="XP_008805302.1"/>
    </source>
</evidence>
<dbReference type="PANTHER" id="PTHR36763">
    <property type="entry name" value="EXPRESSED PROTEIN"/>
    <property type="match status" value="1"/>
</dbReference>
<dbReference type="GeneID" id="103718322"/>
<dbReference type="RefSeq" id="XP_008805302.1">
    <property type="nucleotide sequence ID" value="XM_008807080.4"/>
</dbReference>
<dbReference type="Proteomes" id="UP000228380">
    <property type="component" value="Chromosome 14"/>
</dbReference>
<evidence type="ECO:0000313" key="6">
    <source>
        <dbReference type="RefSeq" id="XP_026664749.1"/>
    </source>
</evidence>
<gene>
    <name evidence="2 3 4 5 6" type="primary">LOC103718322</name>
</gene>
<reference evidence="2 3" key="2">
    <citation type="submission" date="2025-04" db="UniProtKB">
        <authorList>
            <consortium name="RefSeq"/>
        </authorList>
    </citation>
    <scope>IDENTIFICATION</scope>
    <source>
        <tissue evidence="2 3">Young leaves</tissue>
    </source>
</reference>
<protein>
    <submittedName>
        <fullName evidence="2 3">Uncharacterized protein LOC103718322</fullName>
    </submittedName>
</protein>
<dbReference type="RefSeq" id="XP_008805301.1">
    <property type="nucleotide sequence ID" value="XM_008807079.4"/>
</dbReference>
<evidence type="ECO:0000313" key="4">
    <source>
        <dbReference type="RefSeq" id="XP_026664747.1"/>
    </source>
</evidence>
<dbReference type="RefSeq" id="XP_026664748.1">
    <property type="nucleotide sequence ID" value="XM_026808947.2"/>
</dbReference>
<sequence length="108" mass="12017">MAIDEAECESSEFAGKMLTEQKMQEQQLEMLKQSQKYNPEDRSASIENLHEQLEGANFGSSAAILTPDLIQEIQSWLSTSTVLPAGFDSMLGGYWSGHQPPRTCTHQP</sequence>
<dbReference type="AlphaFoldDB" id="A0A8B8JAD8"/>
<proteinExistence type="predicted"/>
<name>A0A8B8JAD8_PHODC</name>
<dbReference type="KEGG" id="pda:103718322"/>
<dbReference type="RefSeq" id="XP_026664747.1">
    <property type="nucleotide sequence ID" value="XM_026808946.2"/>
</dbReference>
<keyword evidence="1" id="KW-1185">Reference proteome</keyword>
<accession>A0A8B8JAD8</accession>
<dbReference type="PANTHER" id="PTHR36763:SF1">
    <property type="entry name" value="EXPRESSED PROTEIN"/>
    <property type="match status" value="1"/>
</dbReference>
<evidence type="ECO:0000313" key="5">
    <source>
        <dbReference type="RefSeq" id="XP_026664748.1"/>
    </source>
</evidence>
<reference evidence="1" key="1">
    <citation type="journal article" date="2019" name="Nat. Commun.">
        <title>Genome-wide association mapping of date palm fruit traits.</title>
        <authorList>
            <person name="Hazzouri K.M."/>
            <person name="Gros-Balthazard M."/>
            <person name="Flowers J.M."/>
            <person name="Copetti D."/>
            <person name="Lemansour A."/>
            <person name="Lebrun M."/>
            <person name="Masmoudi K."/>
            <person name="Ferrand S."/>
            <person name="Dhar M.I."/>
            <person name="Fresquez Z.A."/>
            <person name="Rosas U."/>
            <person name="Zhang J."/>
            <person name="Talag J."/>
            <person name="Lee S."/>
            <person name="Kudrna D."/>
            <person name="Powell R.F."/>
            <person name="Leitch I.J."/>
            <person name="Krueger R.R."/>
            <person name="Wing R.A."/>
            <person name="Amiri K.M.A."/>
            <person name="Purugganan M.D."/>
        </authorList>
    </citation>
    <scope>NUCLEOTIDE SEQUENCE [LARGE SCALE GENOMIC DNA]</scope>
    <source>
        <strain evidence="1">cv. Khalas</strain>
    </source>
</reference>